<dbReference type="Gene3D" id="3.30.70.100">
    <property type="match status" value="1"/>
</dbReference>
<accession>A0A6G9Y7L8</accession>
<dbReference type="Proteomes" id="UP000503540">
    <property type="component" value="Chromosome"/>
</dbReference>
<feature type="domain" description="ABM" evidence="1">
    <location>
        <begin position="58"/>
        <end position="146"/>
    </location>
</feature>
<reference evidence="2 3" key="1">
    <citation type="journal article" date="2019" name="ACS Chem. Biol.">
        <title>Identification and Mobilization of a Cryptic Antibiotic Biosynthesis Gene Locus from a Human-Pathogenic Nocardia Isolate.</title>
        <authorList>
            <person name="Herisse M."/>
            <person name="Ishida K."/>
            <person name="Porter J.L."/>
            <person name="Howden B."/>
            <person name="Hertweck C."/>
            <person name="Stinear T.P."/>
            <person name="Pidot S.J."/>
        </authorList>
    </citation>
    <scope>NUCLEOTIDE SEQUENCE [LARGE SCALE GENOMIC DNA]</scope>
    <source>
        <strain evidence="2 3">AUSMDU00012717</strain>
    </source>
</reference>
<dbReference type="GO" id="GO:0003824">
    <property type="term" value="F:catalytic activity"/>
    <property type="evidence" value="ECO:0007669"/>
    <property type="project" value="TreeGrafter"/>
</dbReference>
<dbReference type="PANTHER" id="PTHR33336">
    <property type="entry name" value="QUINOL MONOOXYGENASE YGIN-RELATED"/>
    <property type="match status" value="1"/>
</dbReference>
<dbReference type="InterPro" id="IPR011008">
    <property type="entry name" value="Dimeric_a/b-barrel"/>
</dbReference>
<evidence type="ECO:0000313" key="3">
    <source>
        <dbReference type="Proteomes" id="UP000503540"/>
    </source>
</evidence>
<protein>
    <recommendedName>
        <fullName evidence="1">ABM domain-containing protein</fullName>
    </recommendedName>
</protein>
<evidence type="ECO:0000313" key="2">
    <source>
        <dbReference type="EMBL" id="QIS09087.1"/>
    </source>
</evidence>
<dbReference type="SUPFAM" id="SSF54909">
    <property type="entry name" value="Dimeric alpha+beta barrel"/>
    <property type="match status" value="1"/>
</dbReference>
<dbReference type="KEGG" id="nah:F5544_05880"/>
<dbReference type="InterPro" id="IPR007138">
    <property type="entry name" value="ABM_dom"/>
</dbReference>
<organism evidence="2 3">
    <name type="scientific">Nocardia arthritidis</name>
    <dbReference type="NCBI Taxonomy" id="228602"/>
    <lineage>
        <taxon>Bacteria</taxon>
        <taxon>Bacillati</taxon>
        <taxon>Actinomycetota</taxon>
        <taxon>Actinomycetes</taxon>
        <taxon>Mycobacteriales</taxon>
        <taxon>Nocardiaceae</taxon>
        <taxon>Nocardia</taxon>
    </lineage>
</organism>
<dbReference type="Pfam" id="PF03992">
    <property type="entry name" value="ABM"/>
    <property type="match status" value="1"/>
</dbReference>
<gene>
    <name evidence="2" type="ORF">F5544_05880</name>
</gene>
<dbReference type="PROSITE" id="PS51725">
    <property type="entry name" value="ABM"/>
    <property type="match status" value="1"/>
</dbReference>
<dbReference type="InterPro" id="IPR050744">
    <property type="entry name" value="AI-2_Isomerase_LsrG"/>
</dbReference>
<proteinExistence type="predicted"/>
<name>A0A6G9Y7L8_9NOCA</name>
<dbReference type="EMBL" id="CP046172">
    <property type="protein sequence ID" value="QIS09087.1"/>
    <property type="molecule type" value="Genomic_DNA"/>
</dbReference>
<keyword evidence="3" id="KW-1185">Reference proteome</keyword>
<dbReference type="PANTHER" id="PTHR33336:SF3">
    <property type="entry name" value="ABM DOMAIN-CONTAINING PROTEIN"/>
    <property type="match status" value="1"/>
</dbReference>
<dbReference type="AlphaFoldDB" id="A0A6G9Y7L8"/>
<evidence type="ECO:0000259" key="1">
    <source>
        <dbReference type="PROSITE" id="PS51725"/>
    </source>
</evidence>
<sequence length="159" mass="18220">MAIGKCGEDRAQVHLLGGRLVDIGQGGLSRRYDLLLTSDRPSVRGMEMIIPNLDNIPFALVGVARAKPERAAELRELLLSFVAPTREEDGALEYHCHEDSAEPGNFVFYEVWRSKADLDRHLELPHMREFLARRMDYLERDFDIKFLTMHSPYPRPINA</sequence>